<dbReference type="PANTHER" id="PTHR37478:SF2">
    <property type="entry name" value="UPF0251 PROTEIN TK0562"/>
    <property type="match status" value="1"/>
</dbReference>
<comment type="similarity">
    <text evidence="1">Belongs to the UPF0251 family.</text>
</comment>
<evidence type="ECO:0000256" key="1">
    <source>
        <dbReference type="ARBA" id="ARBA00009350"/>
    </source>
</evidence>
<accession>A0A0W8E311</accession>
<dbReference type="EMBL" id="LNQE01001895">
    <property type="protein sequence ID" value="KUG03063.1"/>
    <property type="molecule type" value="Genomic_DNA"/>
</dbReference>
<name>A0A0W8E311_9ZZZZ</name>
<dbReference type="HAMAP" id="MF_00674">
    <property type="entry name" value="UPF0251"/>
    <property type="match status" value="1"/>
</dbReference>
<evidence type="ECO:0000313" key="2">
    <source>
        <dbReference type="EMBL" id="KUG03063.1"/>
    </source>
</evidence>
<gene>
    <name evidence="2" type="ORF">ASZ90_019524</name>
</gene>
<protein>
    <submittedName>
        <fullName evidence="2">Uncharacterized protein</fullName>
    </submittedName>
</protein>
<dbReference type="InterPro" id="IPR002852">
    <property type="entry name" value="UPF0251"/>
</dbReference>
<dbReference type="PANTHER" id="PTHR37478">
    <property type="match status" value="1"/>
</dbReference>
<organism evidence="2">
    <name type="scientific">hydrocarbon metagenome</name>
    <dbReference type="NCBI Taxonomy" id="938273"/>
    <lineage>
        <taxon>unclassified sequences</taxon>
        <taxon>metagenomes</taxon>
        <taxon>ecological metagenomes</taxon>
    </lineage>
</organism>
<sequence>MPRKTKCRRVGHIPRSNFFKPAGIPAYDLEEIILKIEEAEALRLKDLVGLDQVDCAVEMGVSRTTFQRVLMEARQKVADAIINSKILVLEGGNYELVNDCRQHRHRPGHCTAHDNDNNDEE</sequence>
<dbReference type="AlphaFoldDB" id="A0A0W8E311"/>
<reference evidence="2" key="1">
    <citation type="journal article" date="2015" name="Proc. Natl. Acad. Sci. U.S.A.">
        <title>Networks of energetic and metabolic interactions define dynamics in microbial communities.</title>
        <authorList>
            <person name="Embree M."/>
            <person name="Liu J.K."/>
            <person name="Al-Bassam M.M."/>
            <person name="Zengler K."/>
        </authorList>
    </citation>
    <scope>NUCLEOTIDE SEQUENCE</scope>
</reference>
<comment type="caution">
    <text evidence="2">The sequence shown here is derived from an EMBL/GenBank/DDBJ whole genome shotgun (WGS) entry which is preliminary data.</text>
</comment>
<proteinExistence type="inferred from homology"/>
<dbReference type="Pfam" id="PF02001">
    <property type="entry name" value="DUF134"/>
    <property type="match status" value="1"/>
</dbReference>